<name>A0AAD8GST2_9APIA</name>
<dbReference type="Pfam" id="PF00170">
    <property type="entry name" value="bZIP_1"/>
    <property type="match status" value="1"/>
</dbReference>
<dbReference type="PANTHER" id="PTHR13690:SF124">
    <property type="entry name" value="TRANSCRIPTION FACTOR RF2A"/>
    <property type="match status" value="1"/>
</dbReference>
<dbReference type="PANTHER" id="PTHR13690">
    <property type="entry name" value="TRANSCRIPTION FACTOR POSF21-RELATED"/>
    <property type="match status" value="1"/>
</dbReference>
<dbReference type="EMBL" id="JAUIZM010000011">
    <property type="protein sequence ID" value="KAK1353946.1"/>
    <property type="molecule type" value="Genomic_DNA"/>
</dbReference>
<dbReference type="PROSITE" id="PS50217">
    <property type="entry name" value="BZIP"/>
    <property type="match status" value="1"/>
</dbReference>
<dbReference type="AlphaFoldDB" id="A0AAD8GST2"/>
<dbReference type="SUPFAM" id="SSF57959">
    <property type="entry name" value="Leucine zipper domain"/>
    <property type="match status" value="1"/>
</dbReference>
<comment type="subcellular location">
    <subcellularLocation>
        <location evidence="1">Nucleus</location>
    </subcellularLocation>
</comment>
<keyword evidence="9" id="KW-1185">Reference proteome</keyword>
<dbReference type="GO" id="GO:0003677">
    <property type="term" value="F:DNA binding"/>
    <property type="evidence" value="ECO:0007669"/>
    <property type="project" value="UniProtKB-KW"/>
</dbReference>
<dbReference type="InterPro" id="IPR004827">
    <property type="entry name" value="bZIP"/>
</dbReference>
<evidence type="ECO:0000256" key="4">
    <source>
        <dbReference type="ARBA" id="ARBA00023163"/>
    </source>
</evidence>
<dbReference type="Proteomes" id="UP001237642">
    <property type="component" value="Unassembled WGS sequence"/>
</dbReference>
<evidence type="ECO:0000256" key="3">
    <source>
        <dbReference type="ARBA" id="ARBA00023125"/>
    </source>
</evidence>
<dbReference type="GO" id="GO:0003700">
    <property type="term" value="F:DNA-binding transcription factor activity"/>
    <property type="evidence" value="ECO:0007669"/>
    <property type="project" value="InterPro"/>
</dbReference>
<protein>
    <submittedName>
        <fullName evidence="8">Basic-leucine zipper transcription factor family protein</fullName>
    </submittedName>
</protein>
<comment type="caution">
    <text evidence="8">The sequence shown here is derived from an EMBL/GenBank/DDBJ whole genome shotgun (WGS) entry which is preliminary data.</text>
</comment>
<evidence type="ECO:0000256" key="5">
    <source>
        <dbReference type="ARBA" id="ARBA00023242"/>
    </source>
</evidence>
<dbReference type="InterPro" id="IPR046347">
    <property type="entry name" value="bZIP_sf"/>
</dbReference>
<reference evidence="8" key="1">
    <citation type="submission" date="2023-02" db="EMBL/GenBank/DDBJ databases">
        <title>Genome of toxic invasive species Heracleum sosnowskyi carries increased number of genes despite the absence of recent whole-genome duplications.</title>
        <authorList>
            <person name="Schelkunov M."/>
            <person name="Shtratnikova V."/>
            <person name="Makarenko M."/>
            <person name="Klepikova A."/>
            <person name="Omelchenko D."/>
            <person name="Novikova G."/>
            <person name="Obukhova E."/>
            <person name="Bogdanov V."/>
            <person name="Penin A."/>
            <person name="Logacheva M."/>
        </authorList>
    </citation>
    <scope>NUCLEOTIDE SEQUENCE</scope>
    <source>
        <strain evidence="8">Hsosn_3</strain>
        <tissue evidence="8">Leaf</tissue>
    </source>
</reference>
<keyword evidence="4" id="KW-0804">Transcription</keyword>
<gene>
    <name evidence="8" type="ORF">POM88_047202</name>
</gene>
<keyword evidence="5" id="KW-0539">Nucleus</keyword>
<organism evidence="8 9">
    <name type="scientific">Heracleum sosnowskyi</name>
    <dbReference type="NCBI Taxonomy" id="360622"/>
    <lineage>
        <taxon>Eukaryota</taxon>
        <taxon>Viridiplantae</taxon>
        <taxon>Streptophyta</taxon>
        <taxon>Embryophyta</taxon>
        <taxon>Tracheophyta</taxon>
        <taxon>Spermatophyta</taxon>
        <taxon>Magnoliopsida</taxon>
        <taxon>eudicotyledons</taxon>
        <taxon>Gunneridae</taxon>
        <taxon>Pentapetalae</taxon>
        <taxon>asterids</taxon>
        <taxon>campanulids</taxon>
        <taxon>Apiales</taxon>
        <taxon>Apiaceae</taxon>
        <taxon>Apioideae</taxon>
        <taxon>apioid superclade</taxon>
        <taxon>Tordylieae</taxon>
        <taxon>Tordyliinae</taxon>
        <taxon>Heracleum</taxon>
    </lineage>
</organism>
<accession>A0AAD8GST2</accession>
<evidence type="ECO:0000259" key="7">
    <source>
        <dbReference type="PROSITE" id="PS50217"/>
    </source>
</evidence>
<evidence type="ECO:0000256" key="6">
    <source>
        <dbReference type="SAM" id="Coils"/>
    </source>
</evidence>
<dbReference type="InterPro" id="IPR044759">
    <property type="entry name" value="bZIP_RF2"/>
</dbReference>
<sequence>MMNMDDKSSDLRSPFKAFHHQRGFSDVIFQFPCSIDSTTTAGIRLGGDSLPDIVQLNQEIDTNFNGTTSCINDLDYDAFFSQYIDVDNNNQEEKCVINNLCGDQSQVEENVINNEVDVINWVNTGDGEDKELQLDRTQCCVDQSPNGPPLSKHHSSVPGSIQTVEAKKAMSAAKLAELRIVDPKRAKRIMANRQSAARSKERKARYISELERKVKSLQNKATALATQLNIYKEDALHLAAENEELKLRLQTMEHQAQLQDDITEAMVGEVERLKFTNKFTNGETIPSSSVKLGMQSQAHHHLVPLQCSTPAAADRQLSFQRLPPRSSCQPIISQYWPSLHQQ</sequence>
<evidence type="ECO:0000313" key="9">
    <source>
        <dbReference type="Proteomes" id="UP001237642"/>
    </source>
</evidence>
<feature type="coiled-coil region" evidence="6">
    <location>
        <begin position="200"/>
        <end position="255"/>
    </location>
</feature>
<keyword evidence="3" id="KW-0238">DNA-binding</keyword>
<keyword evidence="2" id="KW-0805">Transcription regulation</keyword>
<keyword evidence="6" id="KW-0175">Coiled coil</keyword>
<dbReference type="SMART" id="SM00338">
    <property type="entry name" value="BRLZ"/>
    <property type="match status" value="1"/>
</dbReference>
<proteinExistence type="predicted"/>
<evidence type="ECO:0000313" key="8">
    <source>
        <dbReference type="EMBL" id="KAK1353946.1"/>
    </source>
</evidence>
<reference evidence="8" key="2">
    <citation type="submission" date="2023-05" db="EMBL/GenBank/DDBJ databases">
        <authorList>
            <person name="Schelkunov M.I."/>
        </authorList>
    </citation>
    <scope>NUCLEOTIDE SEQUENCE</scope>
    <source>
        <strain evidence="8">Hsosn_3</strain>
        <tissue evidence="8">Leaf</tissue>
    </source>
</reference>
<evidence type="ECO:0000256" key="1">
    <source>
        <dbReference type="ARBA" id="ARBA00004123"/>
    </source>
</evidence>
<evidence type="ECO:0000256" key="2">
    <source>
        <dbReference type="ARBA" id="ARBA00023015"/>
    </source>
</evidence>
<feature type="domain" description="BZIP" evidence="7">
    <location>
        <begin position="182"/>
        <end position="245"/>
    </location>
</feature>
<dbReference type="Gene3D" id="1.20.5.170">
    <property type="match status" value="1"/>
</dbReference>
<dbReference type="CDD" id="cd14703">
    <property type="entry name" value="bZIP_plant_RF2"/>
    <property type="match status" value="1"/>
</dbReference>
<dbReference type="GO" id="GO:0005634">
    <property type="term" value="C:nucleus"/>
    <property type="evidence" value="ECO:0007669"/>
    <property type="project" value="UniProtKB-SubCell"/>
</dbReference>